<dbReference type="InterPro" id="IPR023375">
    <property type="entry name" value="ADC_dom_sf"/>
</dbReference>
<dbReference type="EMBL" id="CP055898">
    <property type="protein sequence ID" value="QKX55350.1"/>
    <property type="molecule type" value="Genomic_DNA"/>
</dbReference>
<feature type="region of interest" description="Disordered" evidence="1">
    <location>
        <begin position="1"/>
        <end position="26"/>
    </location>
</feature>
<evidence type="ECO:0000256" key="1">
    <source>
        <dbReference type="SAM" id="MobiDB-lite"/>
    </source>
</evidence>
<dbReference type="OrthoDB" id="9970474at2759"/>
<protein>
    <submittedName>
        <fullName evidence="2">Uncharacterized protein</fullName>
    </submittedName>
</protein>
<accession>A0A7H8QN29</accession>
<evidence type="ECO:0000313" key="2">
    <source>
        <dbReference type="EMBL" id="QKX55350.1"/>
    </source>
</evidence>
<sequence length="316" mass="34947">MPIDFFPPPPDTSHPGPPSNNIPVAPPPWSLKAKSWVFLYRDPGNDAASPSSSDAEQLNPNNCEDVLQGVLAYGSYHPCENVHPDALRKINGDQPQAIKTQLMRSVIIVRYAESPVGPYDELIISPGYFTNPHTGKRHLRITNIYVSTNQSVWNGRRNWNIPKHRARFEFEPVGKRDVVIKVYHPEDSPAPLDSEKPFFAATLQGSCLPKVPLPKLAPLGLEQPPLARPRYPPGVEEAVIATDDPANGSQNPWLLCYPSWSGSWGLSYISKLAALSVEDHLEWYGDGISFPQVKFWSVGAYFEGIVGFGASQIVSK</sequence>
<dbReference type="AlphaFoldDB" id="A0A7H8QN29"/>
<organism evidence="2 3">
    <name type="scientific">Talaromyces rugulosus</name>
    <name type="common">Penicillium rugulosum</name>
    <dbReference type="NCBI Taxonomy" id="121627"/>
    <lineage>
        <taxon>Eukaryota</taxon>
        <taxon>Fungi</taxon>
        <taxon>Dikarya</taxon>
        <taxon>Ascomycota</taxon>
        <taxon>Pezizomycotina</taxon>
        <taxon>Eurotiomycetes</taxon>
        <taxon>Eurotiomycetidae</taxon>
        <taxon>Eurotiales</taxon>
        <taxon>Trichocomaceae</taxon>
        <taxon>Talaromyces</taxon>
        <taxon>Talaromyces sect. Islandici</taxon>
    </lineage>
</organism>
<dbReference type="KEGG" id="trg:TRUGW13939_02442"/>
<reference evidence="3" key="1">
    <citation type="submission" date="2020-06" db="EMBL/GenBank/DDBJ databases">
        <title>A chromosome-scale genome assembly of Talaromyces rugulosus W13939.</title>
        <authorList>
            <person name="Wang B."/>
            <person name="Guo L."/>
            <person name="Ye K."/>
            <person name="Wang L."/>
        </authorList>
    </citation>
    <scope>NUCLEOTIDE SEQUENCE [LARGE SCALE GENOMIC DNA]</scope>
    <source>
        <strain evidence="3">W13939</strain>
    </source>
</reference>
<keyword evidence="3" id="KW-1185">Reference proteome</keyword>
<dbReference type="RefSeq" id="XP_035341529.1">
    <property type="nucleotide sequence ID" value="XM_035485636.1"/>
</dbReference>
<dbReference type="Gene3D" id="2.40.400.10">
    <property type="entry name" value="Acetoacetate decarboxylase-like"/>
    <property type="match status" value="1"/>
</dbReference>
<proteinExistence type="predicted"/>
<dbReference type="Proteomes" id="UP000509510">
    <property type="component" value="Chromosome I"/>
</dbReference>
<dbReference type="GeneID" id="55989951"/>
<name>A0A7H8QN29_TALRU</name>
<dbReference type="PANTHER" id="PTHR40518">
    <property type="entry name" value="ACETOACETATE DECARBOXYLASE"/>
    <property type="match status" value="1"/>
</dbReference>
<dbReference type="SUPFAM" id="SSF160104">
    <property type="entry name" value="Acetoacetate decarboxylase-like"/>
    <property type="match status" value="1"/>
</dbReference>
<gene>
    <name evidence="2" type="ORF">TRUGW13939_02442</name>
</gene>
<dbReference type="PANTHER" id="PTHR40518:SF1">
    <property type="entry name" value="ACETOACETATE DECARBOXYLASE"/>
    <property type="match status" value="1"/>
</dbReference>
<evidence type="ECO:0000313" key="3">
    <source>
        <dbReference type="Proteomes" id="UP000509510"/>
    </source>
</evidence>